<dbReference type="OrthoDB" id="517402at2"/>
<dbReference type="EMBL" id="AONH01000026">
    <property type="protein sequence ID" value="KGM85890.1"/>
    <property type="molecule type" value="Genomic_DNA"/>
</dbReference>
<sequence length="80" mass="8729">MWTVQDAKNKFSAVVDAALAGTPQEVTRRGKPAVVVLSSDEYHRLLEGAVKARESFAEHLMAFPGRDITRASAAPRDVSF</sequence>
<name>A0A0A0HFI9_9RHOB</name>
<evidence type="ECO:0000256" key="1">
    <source>
        <dbReference type="ARBA" id="ARBA00009981"/>
    </source>
</evidence>
<dbReference type="NCBIfam" id="TIGR01552">
    <property type="entry name" value="phd_fam"/>
    <property type="match status" value="1"/>
</dbReference>
<dbReference type="InterPro" id="IPR036165">
    <property type="entry name" value="YefM-like_sf"/>
</dbReference>
<dbReference type="Pfam" id="PF02604">
    <property type="entry name" value="PhdYeFM_antitox"/>
    <property type="match status" value="1"/>
</dbReference>
<proteinExistence type="inferred from homology"/>
<protein>
    <recommendedName>
        <fullName evidence="2">Antitoxin</fullName>
    </recommendedName>
</protein>
<dbReference type="Gene3D" id="3.40.1620.10">
    <property type="entry name" value="YefM-like domain"/>
    <property type="match status" value="1"/>
</dbReference>
<dbReference type="PATRIC" id="fig|1288298.3.peg.4218"/>
<dbReference type="Proteomes" id="UP000030021">
    <property type="component" value="Unassembled WGS sequence"/>
</dbReference>
<evidence type="ECO:0000256" key="2">
    <source>
        <dbReference type="RuleBase" id="RU362080"/>
    </source>
</evidence>
<comment type="function">
    <text evidence="2">Antitoxin component of a type II toxin-antitoxin (TA) system.</text>
</comment>
<dbReference type="SUPFAM" id="SSF143120">
    <property type="entry name" value="YefM-like"/>
    <property type="match status" value="1"/>
</dbReference>
<dbReference type="eggNOG" id="COG2161">
    <property type="taxonomic scope" value="Bacteria"/>
</dbReference>
<comment type="caution">
    <text evidence="3">The sequence shown here is derived from an EMBL/GenBank/DDBJ whole genome shotgun (WGS) entry which is preliminary data.</text>
</comment>
<dbReference type="InterPro" id="IPR006442">
    <property type="entry name" value="Antitoxin_Phd/YefM"/>
</dbReference>
<evidence type="ECO:0000313" key="4">
    <source>
        <dbReference type="Proteomes" id="UP000030021"/>
    </source>
</evidence>
<gene>
    <name evidence="3" type="ORF">rosmuc_04226</name>
</gene>
<accession>A0A0A0HFI9</accession>
<comment type="similarity">
    <text evidence="1 2">Belongs to the phD/YefM antitoxin family.</text>
</comment>
<organism evidence="3 4">
    <name type="scientific">Roseovarius mucosus DSM 17069</name>
    <dbReference type="NCBI Taxonomy" id="1288298"/>
    <lineage>
        <taxon>Bacteria</taxon>
        <taxon>Pseudomonadati</taxon>
        <taxon>Pseudomonadota</taxon>
        <taxon>Alphaproteobacteria</taxon>
        <taxon>Rhodobacterales</taxon>
        <taxon>Roseobacteraceae</taxon>
        <taxon>Roseovarius</taxon>
    </lineage>
</organism>
<evidence type="ECO:0000313" key="3">
    <source>
        <dbReference type="EMBL" id="KGM85890.1"/>
    </source>
</evidence>
<dbReference type="RefSeq" id="WP_037275741.1">
    <property type="nucleotide sequence ID" value="NZ_KN293990.1"/>
</dbReference>
<dbReference type="HOGENOM" id="CLU_163140_1_0_5"/>
<reference evidence="3 4" key="1">
    <citation type="submission" date="2013-01" db="EMBL/GenBank/DDBJ databases">
        <authorList>
            <person name="Fiebig A."/>
            <person name="Goeker M."/>
            <person name="Klenk H.-P.P."/>
        </authorList>
    </citation>
    <scope>NUCLEOTIDE SEQUENCE [LARGE SCALE GENOMIC DNA]</scope>
    <source>
        <strain evidence="3 4">DSM 17069</strain>
    </source>
</reference>
<dbReference type="AlphaFoldDB" id="A0A0A0HFI9"/>